<evidence type="ECO:0000313" key="2">
    <source>
        <dbReference type="EMBL" id="HAJ5803136.1"/>
    </source>
</evidence>
<organism evidence="3 4">
    <name type="scientific">Escherichia coli</name>
    <dbReference type="NCBI Taxonomy" id="562"/>
    <lineage>
        <taxon>Bacteria</taxon>
        <taxon>Pseudomonadati</taxon>
        <taxon>Pseudomonadota</taxon>
        <taxon>Gammaproteobacteria</taxon>
        <taxon>Enterobacterales</taxon>
        <taxon>Enterobacteriaceae</taxon>
        <taxon>Escherichia</taxon>
    </lineage>
</organism>
<evidence type="ECO:0000313" key="5">
    <source>
        <dbReference type="Proteomes" id="UP000842519"/>
    </source>
</evidence>
<protein>
    <submittedName>
        <fullName evidence="3">Uncharacterized protein</fullName>
    </submittedName>
</protein>
<proteinExistence type="predicted"/>
<dbReference type="EMBL" id="DABGKQ010000001">
    <property type="protein sequence ID" value="HAJ5803136.1"/>
    <property type="molecule type" value="Genomic_DNA"/>
</dbReference>
<keyword evidence="1" id="KW-0812">Transmembrane</keyword>
<evidence type="ECO:0000313" key="3">
    <source>
        <dbReference type="EMBL" id="MQS31896.1"/>
    </source>
</evidence>
<dbReference type="RefSeq" id="WP_020233471.1">
    <property type="nucleotide sequence ID" value="NZ_AP019803.1"/>
</dbReference>
<keyword evidence="1" id="KW-0472">Membrane</keyword>
<sequence length="821" mass="95534">MKVWLISQKWFWKLRTDLVRVRFILERASYIHRTSVFKAKSNAHVFMSFALVGLKNLLWVILTLFALGFVEDYIRNNTILLHPLSYDEKKFNIDQLRLYAQILTAIFSIYFATIGIILSTGYTRLRRDIIQMLTTEQVGNVYSRTLVLSAVFCLSATALHLFGVEPGLFVYAMGTLLTLVSSLALFPLGQRLFNFFDLNQLARSEILPRIARHIEGASNPKNSVSLANHHSKAAHLAFEQLNYIDDRLICEKVGLGDNLPALSNVYSALLLHYLNQKHRIDYQSYWFPRRIKHKQWFLAGDSVTSIALKTRSQLTVEEEPNYLWLENEIINRLVGHIELAFKAGDFKLGLDLISLFSSRILTYAQQFQFDIGIRELRKMKTIIEKAFTPSDVVNYFEEKVIKVGIADAWAALGSNLCLEMLRRMITFEKELEQFFKDDIWTETSLHTLPAFLQVELAFIVERIEFEKEIEGQRLSKPKYVQQLAVQKLLQQYSKILPEVCDFHVNMVPDFVNSLINMKMPEAATQVVLASLHNHLKFPHWFNELSLLLERYRKYEHYSEKLYALPEINIAEMLKQFVVTQDEAIAILGRVEIVGHIIEQEQDDELPDHFGQIYFELAEECIHALEQNDENKLSKVFPMFMVLSLLASDTKFVDPKLDINNEFRLHLLSSAINDLMSVLGFAILYSAYFDNAKLSKTVLDRFKSWLESVPNKQQYLKRMMILSNPRNFSLCASPRDMIRLNWKMEFERRARHDGFSDQMGMNRGKSHTNKVVREFLNSHSDASHLFCALEIFPQLEQIDFKIDYHVSELARRFGVEYDKDFE</sequence>
<reference evidence="3 4" key="2">
    <citation type="journal article" date="2019" name="Microorganisms">
        <title>Characteristics of Carbapenem-Resistant and Colistin-Resistant Escherichia coli Co-Producing NDM-1 and MCR-1 from Pig Farms in China.</title>
        <authorList>
            <person name="Peng Z."/>
            <person name="Li X."/>
            <person name="Hu Z."/>
            <person name="Li Z."/>
            <person name="Lv Y."/>
            <person name="Lei M."/>
            <person name="Wu B."/>
            <person name="Chen H."/>
            <person name="Wang X."/>
        </authorList>
    </citation>
    <scope>NUCLEOTIDE SEQUENCE [LARGE SCALE GENOMIC DNA]</scope>
    <source>
        <strain evidence="3 4">RXD010</strain>
    </source>
</reference>
<dbReference type="EMBL" id="SQQU01000024">
    <property type="protein sequence ID" value="MQS31896.1"/>
    <property type="molecule type" value="Genomic_DNA"/>
</dbReference>
<reference evidence="2" key="3">
    <citation type="submission" date="2019-11" db="EMBL/GenBank/DDBJ databases">
        <authorList>
            <consortium name="NCBI Pathogen Detection Project"/>
        </authorList>
    </citation>
    <scope>NUCLEOTIDE SEQUENCE</scope>
    <source>
        <strain evidence="2">Ecoli[ST-405]</strain>
    </source>
</reference>
<gene>
    <name evidence="3" type="ORF">E4K51_17360</name>
    <name evidence="2" type="ORF">HLZ39_01360</name>
</gene>
<feature type="transmembrane region" description="Helical" evidence="1">
    <location>
        <begin position="168"/>
        <end position="188"/>
    </location>
</feature>
<comment type="caution">
    <text evidence="3">The sequence shown here is derived from an EMBL/GenBank/DDBJ whole genome shotgun (WGS) entry which is preliminary data.</text>
</comment>
<dbReference type="AlphaFoldDB" id="A0A2T1MD18"/>
<dbReference type="Proteomes" id="UP000460351">
    <property type="component" value="Unassembled WGS sequence"/>
</dbReference>
<reference evidence="2 5" key="1">
    <citation type="journal article" date="2018" name="Genome Biol.">
        <title>SKESA: strategic k-mer extension for scrupulous assemblies.</title>
        <authorList>
            <person name="Souvorov A."/>
            <person name="Agarwala R."/>
            <person name="Lipman D.J."/>
        </authorList>
    </citation>
    <scope>NUCLEOTIDE SEQUENCE [LARGE SCALE GENOMIC DNA]</scope>
    <source>
        <strain evidence="2">Ecoli[ST-405]</strain>
        <strain evidence="5">ecoli[ST-405]</strain>
    </source>
</reference>
<dbReference type="Proteomes" id="UP000842519">
    <property type="component" value="Unassembled WGS sequence"/>
</dbReference>
<name>A0A2T1MD18_ECOLX</name>
<feature type="transmembrane region" description="Helical" evidence="1">
    <location>
        <begin position="45"/>
        <end position="70"/>
    </location>
</feature>
<evidence type="ECO:0000256" key="1">
    <source>
        <dbReference type="SAM" id="Phobius"/>
    </source>
</evidence>
<feature type="transmembrane region" description="Helical" evidence="1">
    <location>
        <begin position="98"/>
        <end position="120"/>
    </location>
</feature>
<evidence type="ECO:0000313" key="4">
    <source>
        <dbReference type="Proteomes" id="UP000460351"/>
    </source>
</evidence>
<keyword evidence="1" id="KW-1133">Transmembrane helix</keyword>
<accession>A0A2T1MD18</accession>